<reference evidence="8 9" key="1">
    <citation type="submission" date="2019-02" db="EMBL/GenBank/DDBJ databases">
        <title>Deep-cultivation of Planctomycetes and their phenomic and genomic characterization uncovers novel biology.</title>
        <authorList>
            <person name="Wiegand S."/>
            <person name="Jogler M."/>
            <person name="Boedeker C."/>
            <person name="Pinto D."/>
            <person name="Vollmers J."/>
            <person name="Rivas-Marin E."/>
            <person name="Kohn T."/>
            <person name="Peeters S.H."/>
            <person name="Heuer A."/>
            <person name="Rast P."/>
            <person name="Oberbeckmann S."/>
            <person name="Bunk B."/>
            <person name="Jeske O."/>
            <person name="Meyerdierks A."/>
            <person name="Storesund J.E."/>
            <person name="Kallscheuer N."/>
            <person name="Luecker S."/>
            <person name="Lage O.M."/>
            <person name="Pohl T."/>
            <person name="Merkel B.J."/>
            <person name="Hornburger P."/>
            <person name="Mueller R.-W."/>
            <person name="Bruemmer F."/>
            <person name="Labrenz M."/>
            <person name="Spormann A.M."/>
            <person name="Op den Camp H."/>
            <person name="Overmann J."/>
            <person name="Amann R."/>
            <person name="Jetten M.S.M."/>
            <person name="Mascher T."/>
            <person name="Medema M.H."/>
            <person name="Devos D.P."/>
            <person name="Kaster A.-K."/>
            <person name="Ovreas L."/>
            <person name="Rohde M."/>
            <person name="Galperin M.Y."/>
            <person name="Jogler C."/>
        </authorList>
    </citation>
    <scope>NUCLEOTIDE SEQUENCE [LARGE SCALE GENOMIC DNA]</scope>
    <source>
        <strain evidence="8 9">Q31a</strain>
    </source>
</reference>
<evidence type="ECO:0000256" key="6">
    <source>
        <dbReference type="ARBA" id="ARBA00048348"/>
    </source>
</evidence>
<keyword evidence="3" id="KW-0479">Metal-binding</keyword>
<dbReference type="RefSeq" id="WP_145080097.1">
    <property type="nucleotide sequence ID" value="NZ_CP036298.1"/>
</dbReference>
<dbReference type="PANTHER" id="PTHR18952:SF265">
    <property type="entry name" value="CARBONIC ANHYDRASE"/>
    <property type="match status" value="1"/>
</dbReference>
<evidence type="ECO:0000256" key="2">
    <source>
        <dbReference type="ARBA" id="ARBA00012925"/>
    </source>
</evidence>
<evidence type="ECO:0000256" key="3">
    <source>
        <dbReference type="ARBA" id="ARBA00022723"/>
    </source>
</evidence>
<keyword evidence="4" id="KW-0862">Zinc</keyword>
<dbReference type="GO" id="GO:0004089">
    <property type="term" value="F:carbonate dehydratase activity"/>
    <property type="evidence" value="ECO:0007669"/>
    <property type="project" value="UniProtKB-EC"/>
</dbReference>
<dbReference type="SUPFAM" id="SSF51069">
    <property type="entry name" value="Carbonic anhydrase"/>
    <property type="match status" value="1"/>
</dbReference>
<dbReference type="Gene3D" id="3.10.200.10">
    <property type="entry name" value="Alpha carbonic anhydrase"/>
    <property type="match status" value="1"/>
</dbReference>
<dbReference type="InterPro" id="IPR041891">
    <property type="entry name" value="Alpha_CA_prokaryot-like"/>
</dbReference>
<accession>A0A518G9J2</accession>
<gene>
    <name evidence="8" type="primary">cah</name>
    <name evidence="8" type="ORF">Q31a_35910</name>
</gene>
<evidence type="ECO:0000256" key="4">
    <source>
        <dbReference type="ARBA" id="ARBA00022833"/>
    </source>
</evidence>
<dbReference type="InterPro" id="IPR023561">
    <property type="entry name" value="Carbonic_anhydrase_a-class"/>
</dbReference>
<feature type="domain" description="Alpha-carbonic anhydrase" evidence="7">
    <location>
        <begin position="1"/>
        <end position="239"/>
    </location>
</feature>
<dbReference type="PANTHER" id="PTHR18952">
    <property type="entry name" value="CARBONIC ANHYDRASE"/>
    <property type="match status" value="1"/>
</dbReference>
<evidence type="ECO:0000256" key="5">
    <source>
        <dbReference type="ARBA" id="ARBA00023239"/>
    </source>
</evidence>
<dbReference type="Pfam" id="PF00194">
    <property type="entry name" value="Carb_anhydrase"/>
    <property type="match status" value="1"/>
</dbReference>
<name>A0A518G9J2_9BACT</name>
<keyword evidence="5 8" id="KW-0456">Lyase</keyword>
<dbReference type="Proteomes" id="UP000318017">
    <property type="component" value="Chromosome"/>
</dbReference>
<dbReference type="InterPro" id="IPR001148">
    <property type="entry name" value="CA_dom"/>
</dbReference>
<dbReference type="SMART" id="SM01057">
    <property type="entry name" value="Carb_anhydrase"/>
    <property type="match status" value="1"/>
</dbReference>
<dbReference type="GO" id="GO:0008270">
    <property type="term" value="F:zinc ion binding"/>
    <property type="evidence" value="ECO:0007669"/>
    <property type="project" value="InterPro"/>
</dbReference>
<dbReference type="CDD" id="cd03124">
    <property type="entry name" value="alpha_CA_prokaryotic_like"/>
    <property type="match status" value="1"/>
</dbReference>
<dbReference type="OrthoDB" id="275216at2"/>
<evidence type="ECO:0000256" key="1">
    <source>
        <dbReference type="ARBA" id="ARBA00010718"/>
    </source>
</evidence>
<dbReference type="EMBL" id="CP036298">
    <property type="protein sequence ID" value="QDV25268.1"/>
    <property type="molecule type" value="Genomic_DNA"/>
</dbReference>
<dbReference type="EC" id="4.2.1.1" evidence="2"/>
<evidence type="ECO:0000313" key="8">
    <source>
        <dbReference type="EMBL" id="QDV25268.1"/>
    </source>
</evidence>
<keyword evidence="9" id="KW-1185">Reference proteome</keyword>
<organism evidence="8 9">
    <name type="scientific">Aureliella helgolandensis</name>
    <dbReference type="NCBI Taxonomy" id="2527968"/>
    <lineage>
        <taxon>Bacteria</taxon>
        <taxon>Pseudomonadati</taxon>
        <taxon>Planctomycetota</taxon>
        <taxon>Planctomycetia</taxon>
        <taxon>Pirellulales</taxon>
        <taxon>Pirellulaceae</taxon>
        <taxon>Aureliella</taxon>
    </lineage>
</organism>
<evidence type="ECO:0000313" key="9">
    <source>
        <dbReference type="Proteomes" id="UP000318017"/>
    </source>
</evidence>
<evidence type="ECO:0000259" key="7">
    <source>
        <dbReference type="PROSITE" id="PS51144"/>
    </source>
</evidence>
<dbReference type="PROSITE" id="PS51144">
    <property type="entry name" value="ALPHA_CA_2"/>
    <property type="match status" value="1"/>
</dbReference>
<sequence>MSSPTNHVPTHFWEQQSPINLEKKNSIHLKFPQKFLKFDYKDAPFAGEFRGEKGHGNFVLDKPHAGDHRPKLVMGDMTAELIKIHLHTPSEHDLQGADLDGEIHLIHRLASPVNGSELVVVGVFFNKARSEGNREDSADKLKFFSKWAEQVVPKLKGTTASKRVSIDPRRLVPKNPNKKPWYRYEGSLTSEPYSEIVSWLVLAEPVGIGSSDFKKLKNYAHQPERAVQPINRRFVLRNF</sequence>
<dbReference type="AlphaFoldDB" id="A0A518G9J2"/>
<comment type="catalytic activity">
    <reaction evidence="6">
        <text>hydrogencarbonate + H(+) = CO2 + H2O</text>
        <dbReference type="Rhea" id="RHEA:10748"/>
        <dbReference type="ChEBI" id="CHEBI:15377"/>
        <dbReference type="ChEBI" id="CHEBI:15378"/>
        <dbReference type="ChEBI" id="CHEBI:16526"/>
        <dbReference type="ChEBI" id="CHEBI:17544"/>
        <dbReference type="EC" id="4.2.1.1"/>
    </reaction>
</comment>
<comment type="similarity">
    <text evidence="1">Belongs to the alpha-carbonic anhydrase family.</text>
</comment>
<proteinExistence type="inferred from homology"/>
<protein>
    <recommendedName>
        <fullName evidence="2">carbonic anhydrase</fullName>
        <ecNumber evidence="2">4.2.1.1</ecNumber>
    </recommendedName>
</protein>
<dbReference type="InterPro" id="IPR036398">
    <property type="entry name" value="CA_dom_sf"/>
</dbReference>
<dbReference type="KEGG" id="ahel:Q31a_35910"/>